<dbReference type="KEGG" id="halt:IM660_12060"/>
<dbReference type="SUPFAM" id="SSF159888">
    <property type="entry name" value="YdhG-like"/>
    <property type="match status" value="1"/>
</dbReference>
<dbReference type="EMBL" id="CP063169">
    <property type="protein sequence ID" value="QOR69425.1"/>
    <property type="molecule type" value="Genomic_DNA"/>
</dbReference>
<accession>A0A7M1SPM4</accession>
<evidence type="ECO:0000313" key="1">
    <source>
        <dbReference type="EMBL" id="QOR69425.1"/>
    </source>
</evidence>
<keyword evidence="2" id="KW-1185">Reference proteome</keyword>
<proteinExistence type="predicted"/>
<sequence>MPADGGAKGCPDIRGEEVHPLAHEVAAAFDAVTDPVREVLLAVREAVFATAAELPETGGVREYLAWGQPAYRPRRDGVGVAVRLGEQAGTPAMFVHCRTTLISDFRSMAGHLEFEGRRAVLFDPVRPLPLTELAAMIERALTYHHRQAPVGGPRENTGRHR</sequence>
<dbReference type="Proteomes" id="UP000593758">
    <property type="component" value="Chromosome"/>
</dbReference>
<gene>
    <name evidence="1" type="ORF">IM660_12060</name>
</gene>
<organism evidence="1 2">
    <name type="scientific">Ruania alkalisoli</name>
    <dbReference type="NCBI Taxonomy" id="2779775"/>
    <lineage>
        <taxon>Bacteria</taxon>
        <taxon>Bacillati</taxon>
        <taxon>Actinomycetota</taxon>
        <taxon>Actinomycetes</taxon>
        <taxon>Micrococcales</taxon>
        <taxon>Ruaniaceae</taxon>
        <taxon>Ruania</taxon>
    </lineage>
</organism>
<reference evidence="1 2" key="1">
    <citation type="submission" date="2020-10" db="EMBL/GenBank/DDBJ databases">
        <title>Haloactinobacterium sp. RN3S43, a bacterium isolated from saline soil.</title>
        <authorList>
            <person name="Sun J.-Q."/>
        </authorList>
    </citation>
    <scope>NUCLEOTIDE SEQUENCE [LARGE SCALE GENOMIC DNA]</scope>
    <source>
        <strain evidence="1 2">RN3S43</strain>
    </source>
</reference>
<dbReference type="AlphaFoldDB" id="A0A7M1SPM4"/>
<name>A0A7M1SPM4_9MICO</name>
<protein>
    <submittedName>
        <fullName evidence="1">DUF1801 domain-containing protein</fullName>
    </submittedName>
</protein>
<evidence type="ECO:0000313" key="2">
    <source>
        <dbReference type="Proteomes" id="UP000593758"/>
    </source>
</evidence>
<dbReference type="RefSeq" id="WP_193495803.1">
    <property type="nucleotide sequence ID" value="NZ_CP063169.1"/>
</dbReference>